<dbReference type="Proteomes" id="UP000044616">
    <property type="component" value="Unassembled WGS sequence"/>
</dbReference>
<dbReference type="EMBL" id="CCEH01000003">
    <property type="protein sequence ID" value="CDR27333.1"/>
    <property type="molecule type" value="Genomic_DNA"/>
</dbReference>
<dbReference type="RefSeq" id="WP_047529414.1">
    <property type="nucleotide sequence ID" value="NZ_CCEH01000003.1"/>
</dbReference>
<reference evidence="3 4" key="1">
    <citation type="submission" date="2014-05" db="EMBL/GenBank/DDBJ databases">
        <authorList>
            <person name="Aslett A.Martin."/>
            <person name="De Silva Nishadi"/>
        </authorList>
    </citation>
    <scope>NUCLEOTIDE SEQUENCE [LARGE SCALE GENOMIC DNA]</scope>
</reference>
<keyword evidence="3" id="KW-0449">Lipoprotein</keyword>
<evidence type="ECO:0000256" key="1">
    <source>
        <dbReference type="SAM" id="Coils"/>
    </source>
</evidence>
<sequence>MKKINDRDLAELSRYWAYQDLDKRYVIRVNNNKYRLIEDYSDNPKSKSFGGTDVKVFELVNSNNELTGQQAIIFQGTNNNKSIGSSNPFRGKLADDWIENIKLMNDENKSTSLLEQNNAYIKSYEQKLKDADTLKSSEFLRKYKQNPSNYKHKTLKSDGGNSQGGASANHQGLINPNKNIVSTNPAMLPKSIWGNFKSQNFKNMINYHSKFDILSWLQDPFATPTLGKRVNLETGVPTIDGLVNRHLGYKRKLNPRYNTYTDLPVYKIKSVKDTVIKNGKKVKKTIEIDINMDDRIPINVWTGDSIARTGKGTPIKLNLENLSALSNLVTGETSNMLTDCVNYLNESYNISQVENSNFGERKHKLKQDFKNIVEVDILEGMSRELTSFKKDAFSAINDVKRFLFGIAFIVPAAGVLILDLNTIEENLENLDKKLQRGIESLHDSLDNVIKEMFKNLDHDFEDGVTEEMMKHLNVVNNNINFVKKQNDVYGEQINDIKNIMSYQDATVMDGNLSINYSWEHMISGQVQSSNYLTRKMTILKKHIDNAVNKISDYVQETYNNYFEPVLNFILEVIKLIETAVRCISEIDNIIYKLTMKTKLKAMGINVDKIDEALEALKNKLKHLDEFLNNLKTASPILENHLDDIIKNMKPLIVNQIFEPSHYDDMFILNTQAHARLDQMAQQFEVVCNGLNENEGQAIQTMDQSASLIRSNLIQVKEQLEKLAVY</sequence>
<evidence type="ECO:0000256" key="2">
    <source>
        <dbReference type="SAM" id="MobiDB-lite"/>
    </source>
</evidence>
<feature type="coiled-coil region" evidence="1">
    <location>
        <begin position="599"/>
        <end position="633"/>
    </location>
</feature>
<dbReference type="AlphaFoldDB" id="A0A077UJW3"/>
<protein>
    <submittedName>
        <fullName evidence="3">Lipoprotein</fullName>
    </submittedName>
</protein>
<evidence type="ECO:0000313" key="3">
    <source>
        <dbReference type="EMBL" id="CDR27333.1"/>
    </source>
</evidence>
<evidence type="ECO:0000313" key="4">
    <source>
        <dbReference type="Proteomes" id="UP000044616"/>
    </source>
</evidence>
<accession>A0A077UJW3</accession>
<name>A0A077UJW3_9STAP</name>
<keyword evidence="1" id="KW-0175">Coiled coil</keyword>
<organism evidence="3 4">
    <name type="scientific">Staphylococcus schweitzeri</name>
    <dbReference type="NCBI Taxonomy" id="1654388"/>
    <lineage>
        <taxon>Bacteria</taxon>
        <taxon>Bacillati</taxon>
        <taxon>Bacillota</taxon>
        <taxon>Bacilli</taxon>
        <taxon>Bacillales</taxon>
        <taxon>Staphylococcaceae</taxon>
        <taxon>Staphylococcus</taxon>
    </lineage>
</organism>
<gene>
    <name evidence="3" type="ORF">ERS140147_00478</name>
</gene>
<feature type="region of interest" description="Disordered" evidence="2">
    <location>
        <begin position="147"/>
        <end position="176"/>
    </location>
</feature>
<feature type="compositionally biased region" description="Polar residues" evidence="2">
    <location>
        <begin position="164"/>
        <end position="176"/>
    </location>
</feature>
<proteinExistence type="predicted"/>